<dbReference type="InterPro" id="IPR012675">
    <property type="entry name" value="Beta-grasp_dom_sf"/>
</dbReference>
<reference evidence="1" key="1">
    <citation type="journal article" date="2014" name="Genome Biol. Evol.">
        <title>Pangenome evidence for extensive interdomain horizontal transfer affecting lineage core and shell genes in uncultured planktonic thaumarchaeota and euryarchaeota.</title>
        <authorList>
            <person name="Deschamps P."/>
            <person name="Zivanovic Y."/>
            <person name="Moreira D."/>
            <person name="Rodriguez-Valera F."/>
            <person name="Lopez-Garcia P."/>
        </authorList>
    </citation>
    <scope>NUCLEOTIDE SEQUENCE</scope>
</reference>
<proteinExistence type="predicted"/>
<name>A0A075GKV0_9EURY</name>
<protein>
    <recommendedName>
        <fullName evidence="2">Molybdopterin synthase sulfur carrier subunit</fullName>
    </recommendedName>
</protein>
<sequence length="86" mass="9131">MGEEGATNAVKFTVLLFGPLAEKFGTKTLEFPLQVGSTIQDLAERMQIAEMLDNGMKVALNGEFCSPDVEIPDASEIAFLPPVSGG</sequence>
<dbReference type="CDD" id="cd00754">
    <property type="entry name" value="Ubl_MoaD"/>
    <property type="match status" value="1"/>
</dbReference>
<accession>A0A075GKV0</accession>
<dbReference type="SUPFAM" id="SSF54285">
    <property type="entry name" value="MoaD/ThiS"/>
    <property type="match status" value="1"/>
</dbReference>
<dbReference type="Gene3D" id="3.10.20.30">
    <property type="match status" value="1"/>
</dbReference>
<dbReference type="EMBL" id="KF900715">
    <property type="protein sequence ID" value="AIF04706.1"/>
    <property type="molecule type" value="Genomic_DNA"/>
</dbReference>
<dbReference type="InterPro" id="IPR003749">
    <property type="entry name" value="ThiS/MoaD-like"/>
</dbReference>
<dbReference type="AlphaFoldDB" id="A0A075GKV0"/>
<dbReference type="InterPro" id="IPR016155">
    <property type="entry name" value="Mopterin_synth/thiamin_S_b"/>
</dbReference>
<dbReference type="Pfam" id="PF02597">
    <property type="entry name" value="ThiS"/>
    <property type="match status" value="1"/>
</dbReference>
<organism evidence="1">
    <name type="scientific">uncultured marine group II/III euryarchaeote KM3_175_H12</name>
    <dbReference type="NCBI Taxonomy" id="1457933"/>
    <lineage>
        <taxon>Archaea</taxon>
        <taxon>Methanobacteriati</taxon>
        <taxon>Methanobacteriota</taxon>
        <taxon>environmental samples</taxon>
    </lineage>
</organism>
<evidence type="ECO:0008006" key="2">
    <source>
        <dbReference type="Google" id="ProtNLM"/>
    </source>
</evidence>
<evidence type="ECO:0000313" key="1">
    <source>
        <dbReference type="EMBL" id="AIF04706.1"/>
    </source>
</evidence>